<feature type="domain" description="PilZ" evidence="1">
    <location>
        <begin position="25"/>
        <end position="122"/>
    </location>
</feature>
<dbReference type="InterPro" id="IPR009875">
    <property type="entry name" value="PilZ_domain"/>
</dbReference>
<proteinExistence type="predicted"/>
<sequence length="135" mass="15186">MEKISDDSIELEEIPSDSESEQVIRKSYRLPVKNREQFFLKLEDNCFPLIDISDSGICVEVSADTEFPQDAILSGCKLVLGDNSFDNLVGEIVHISVDGEGNWISGIQWTAIDDDIQSELNATLTLLRREFFENA</sequence>
<name>A0A7R6ST95_9GAMM</name>
<dbReference type="RefSeq" id="WP_019620110.1">
    <property type="nucleotide sequence ID" value="NZ_AP014545.1"/>
</dbReference>
<dbReference type="Gene3D" id="2.40.10.220">
    <property type="entry name" value="predicted glycosyltransferase like domains"/>
    <property type="match status" value="1"/>
</dbReference>
<protein>
    <recommendedName>
        <fullName evidence="1">PilZ domain-containing protein</fullName>
    </recommendedName>
</protein>
<dbReference type="OrthoDB" id="6119761at2"/>
<accession>A0A7R6ST95</accession>
<evidence type="ECO:0000259" key="1">
    <source>
        <dbReference type="Pfam" id="PF07238"/>
    </source>
</evidence>
<keyword evidence="3" id="KW-1185">Reference proteome</keyword>
<dbReference type="Proteomes" id="UP000595663">
    <property type="component" value="Chromosome"/>
</dbReference>
<dbReference type="GO" id="GO:0035438">
    <property type="term" value="F:cyclic-di-GMP binding"/>
    <property type="evidence" value="ECO:0007669"/>
    <property type="project" value="InterPro"/>
</dbReference>
<dbReference type="AlphaFoldDB" id="A0A7R6ST95"/>
<dbReference type="KEGG" id="ajp:AMJAP_2496"/>
<dbReference type="Pfam" id="PF07238">
    <property type="entry name" value="PilZ"/>
    <property type="match status" value="1"/>
</dbReference>
<dbReference type="EMBL" id="AP014545">
    <property type="protein sequence ID" value="BBB27085.1"/>
    <property type="molecule type" value="Genomic_DNA"/>
</dbReference>
<evidence type="ECO:0000313" key="2">
    <source>
        <dbReference type="EMBL" id="BBB27085.1"/>
    </source>
</evidence>
<organism evidence="2 3">
    <name type="scientific">Amphritea japonica ATCC BAA-1530</name>
    <dbReference type="NCBI Taxonomy" id="1278309"/>
    <lineage>
        <taxon>Bacteria</taxon>
        <taxon>Pseudomonadati</taxon>
        <taxon>Pseudomonadota</taxon>
        <taxon>Gammaproteobacteria</taxon>
        <taxon>Oceanospirillales</taxon>
        <taxon>Oceanospirillaceae</taxon>
        <taxon>Amphritea</taxon>
    </lineage>
</organism>
<evidence type="ECO:0000313" key="3">
    <source>
        <dbReference type="Proteomes" id="UP000595663"/>
    </source>
</evidence>
<reference evidence="2 3" key="1">
    <citation type="journal article" date="2008" name="Int. J. Syst. Evol. Microbiol.">
        <title>Amphritea japonica sp. nov. and Amphritea balenae sp. nov., isolated from the sediment adjacent to sperm whale carcasses off Kagoshima, Japan.</title>
        <authorList>
            <person name="Miyazaki M."/>
            <person name="Nogi Y."/>
            <person name="Fujiwara Y."/>
            <person name="Kawato M."/>
            <person name="Nagahama T."/>
            <person name="Kubokawa K."/>
            <person name="Horikoshi K."/>
        </authorList>
    </citation>
    <scope>NUCLEOTIDE SEQUENCE [LARGE SCALE GENOMIC DNA]</scope>
    <source>
        <strain evidence="2 3">ATCC BAA-1530</strain>
    </source>
</reference>
<gene>
    <name evidence="2" type="ORF">AMJAP_2496</name>
</gene>